<protein>
    <submittedName>
        <fullName evidence="1">Uncharacterized protein</fullName>
    </submittedName>
</protein>
<organism evidence="1 2">
    <name type="scientific">Entomophthora muscae</name>
    <dbReference type="NCBI Taxonomy" id="34485"/>
    <lineage>
        <taxon>Eukaryota</taxon>
        <taxon>Fungi</taxon>
        <taxon>Fungi incertae sedis</taxon>
        <taxon>Zoopagomycota</taxon>
        <taxon>Entomophthoromycotina</taxon>
        <taxon>Entomophthoromycetes</taxon>
        <taxon>Entomophthorales</taxon>
        <taxon>Entomophthoraceae</taxon>
        <taxon>Entomophthora</taxon>
    </lineage>
</organism>
<dbReference type="Proteomes" id="UP001165960">
    <property type="component" value="Unassembled WGS sequence"/>
</dbReference>
<proteinExistence type="predicted"/>
<comment type="caution">
    <text evidence="1">The sequence shown here is derived from an EMBL/GenBank/DDBJ whole genome shotgun (WGS) entry which is preliminary data.</text>
</comment>
<evidence type="ECO:0000313" key="1">
    <source>
        <dbReference type="EMBL" id="KAJ9048175.1"/>
    </source>
</evidence>
<dbReference type="EMBL" id="QTSX02007517">
    <property type="protein sequence ID" value="KAJ9048175.1"/>
    <property type="molecule type" value="Genomic_DNA"/>
</dbReference>
<gene>
    <name evidence="1" type="ORF">DSO57_1037672</name>
</gene>
<sequence length="152" mass="16312">MAKHVTINVAGQALPDSPKASVAHPRTPYPLGDPTAKPHLPEFPIGIGAFGICPPESSYTSFIPTRPTLPAPPSLPDIDRVLGLSTSPSKSPSHSSSSRSEMVEIFSRFQEKPTSNRKLPTKRIHMAISLLSLVVSITALAIVVVIYTDLHK</sequence>
<reference evidence="1" key="1">
    <citation type="submission" date="2022-04" db="EMBL/GenBank/DDBJ databases">
        <title>Genome of the entomopathogenic fungus Entomophthora muscae.</title>
        <authorList>
            <person name="Elya C."/>
            <person name="Lovett B.R."/>
            <person name="Lee E."/>
            <person name="Macias A.M."/>
            <person name="Hajek A.E."/>
            <person name="De Bivort B.L."/>
            <person name="Kasson M.T."/>
            <person name="De Fine Licht H.H."/>
            <person name="Stajich J.E."/>
        </authorList>
    </citation>
    <scope>NUCLEOTIDE SEQUENCE</scope>
    <source>
        <strain evidence="1">Berkeley</strain>
    </source>
</reference>
<evidence type="ECO:0000313" key="2">
    <source>
        <dbReference type="Proteomes" id="UP001165960"/>
    </source>
</evidence>
<keyword evidence="2" id="KW-1185">Reference proteome</keyword>
<name>A0ACC2RE19_9FUNG</name>
<accession>A0ACC2RE19</accession>